<name>A0ABS7CDS8_9BACL</name>
<evidence type="ECO:0008006" key="4">
    <source>
        <dbReference type="Google" id="ProtNLM"/>
    </source>
</evidence>
<keyword evidence="1" id="KW-0732">Signal</keyword>
<organism evidence="2 3">
    <name type="scientific">Paenibacillus sepulcri</name>
    <dbReference type="NCBI Taxonomy" id="359917"/>
    <lineage>
        <taxon>Bacteria</taxon>
        <taxon>Bacillati</taxon>
        <taxon>Bacillota</taxon>
        <taxon>Bacilli</taxon>
        <taxon>Bacillales</taxon>
        <taxon>Paenibacillaceae</taxon>
        <taxon>Paenibacillus</taxon>
    </lineage>
</organism>
<comment type="caution">
    <text evidence="2">The sequence shown here is derived from an EMBL/GenBank/DDBJ whole genome shotgun (WGS) entry which is preliminary data.</text>
</comment>
<dbReference type="EMBL" id="JAHZIK010001470">
    <property type="protein sequence ID" value="MBW7459077.1"/>
    <property type="molecule type" value="Genomic_DNA"/>
</dbReference>
<evidence type="ECO:0000313" key="3">
    <source>
        <dbReference type="Proteomes" id="UP001519887"/>
    </source>
</evidence>
<feature type="signal peptide" evidence="1">
    <location>
        <begin position="1"/>
        <end position="24"/>
    </location>
</feature>
<accession>A0ABS7CDS8</accession>
<proteinExistence type="predicted"/>
<gene>
    <name evidence="2" type="ORF">K0U00_34010</name>
</gene>
<reference evidence="2 3" key="1">
    <citation type="submission" date="2021-07" db="EMBL/GenBank/DDBJ databases">
        <title>Paenibacillus radiodurans sp. nov., isolated from the southeastern edge of Tengger Desert.</title>
        <authorList>
            <person name="Zhang G."/>
        </authorList>
    </citation>
    <scope>NUCLEOTIDE SEQUENCE [LARGE SCALE GENOMIC DNA]</scope>
    <source>
        <strain evidence="2 3">CCM 7311</strain>
    </source>
</reference>
<sequence>MKKLSLSTAVIAVVLAFSIPSANAVGKGESAPAGQSAETVTAFINHIDHKEGKLYLTVDDIQWFEGAAANEAFLENEPYSGMDGAPDGYYIVNSDNQTRAVEIDPDAQVEMQIYDQDGVLEDLQPVFNQAIPLEKFNAIFGDKHIVDLSGFPYHLTIKDGKVVRIVQQYIP</sequence>
<protein>
    <recommendedName>
        <fullName evidence="4">DUF4309 domain-containing protein</fullName>
    </recommendedName>
</protein>
<dbReference type="Proteomes" id="UP001519887">
    <property type="component" value="Unassembled WGS sequence"/>
</dbReference>
<keyword evidence="3" id="KW-1185">Reference proteome</keyword>
<evidence type="ECO:0000313" key="2">
    <source>
        <dbReference type="EMBL" id="MBW7459077.1"/>
    </source>
</evidence>
<evidence type="ECO:0000256" key="1">
    <source>
        <dbReference type="SAM" id="SignalP"/>
    </source>
</evidence>
<dbReference type="RefSeq" id="WP_210039768.1">
    <property type="nucleotide sequence ID" value="NZ_JBHLVU010000008.1"/>
</dbReference>
<feature type="chain" id="PRO_5045954456" description="DUF4309 domain-containing protein" evidence="1">
    <location>
        <begin position="25"/>
        <end position="171"/>
    </location>
</feature>